<dbReference type="InterPro" id="IPR050984">
    <property type="entry name" value="Gfo/Idh/MocA_domain"/>
</dbReference>
<dbReference type="InterPro" id="IPR002018">
    <property type="entry name" value="CarbesteraseB"/>
</dbReference>
<dbReference type="EMBL" id="WOWK01000131">
    <property type="protein sequence ID" value="KAF0317423.1"/>
    <property type="molecule type" value="Genomic_DNA"/>
</dbReference>
<keyword evidence="4" id="KW-0964">Secreted</keyword>
<evidence type="ECO:0000256" key="10">
    <source>
        <dbReference type="ARBA" id="ARBA00038984"/>
    </source>
</evidence>
<evidence type="ECO:0000259" key="16">
    <source>
        <dbReference type="Pfam" id="PF22725"/>
    </source>
</evidence>
<proteinExistence type="inferred from homology"/>
<dbReference type="InterPro" id="IPR019826">
    <property type="entry name" value="Carboxylesterase_B_AS"/>
</dbReference>
<dbReference type="SUPFAM" id="SSF53474">
    <property type="entry name" value="alpha/beta-Hydrolases"/>
    <property type="match status" value="1"/>
</dbReference>
<feature type="chain" id="PRO_5034741714" description="D-xylose 1-dehydrogenase (NADP(+), D-xylono-1,5-lactone-forming)" evidence="13">
    <location>
        <begin position="19"/>
        <end position="973"/>
    </location>
</feature>
<dbReference type="GO" id="GO:0016787">
    <property type="term" value="F:hydrolase activity"/>
    <property type="evidence" value="ECO:0007669"/>
    <property type="project" value="UniProtKB-KW"/>
</dbReference>
<dbReference type="Pfam" id="PF22725">
    <property type="entry name" value="GFO_IDH_MocA_C3"/>
    <property type="match status" value="1"/>
</dbReference>
<dbReference type="PANTHER" id="PTHR22604:SF115">
    <property type="entry name" value="DIHYDRODIOL DEHYDROGENASE, PUTATIVE (AFU_ORTHOLOGUE AFUA_1G07520)-RELATED"/>
    <property type="match status" value="1"/>
</dbReference>
<keyword evidence="7" id="KW-0560">Oxidoreductase</keyword>
<evidence type="ECO:0000256" key="11">
    <source>
        <dbReference type="ARBA" id="ARBA00042988"/>
    </source>
</evidence>
<dbReference type="Proteomes" id="UP000434172">
    <property type="component" value="Unassembled WGS sequence"/>
</dbReference>
<dbReference type="FunFam" id="3.40.50.1820:FF:000213">
    <property type="entry name" value="Carboxylic ester hydrolase"/>
    <property type="match status" value="1"/>
</dbReference>
<organism evidence="17 18">
    <name type="scientific">Colletotrichum asianum</name>
    <dbReference type="NCBI Taxonomy" id="702518"/>
    <lineage>
        <taxon>Eukaryota</taxon>
        <taxon>Fungi</taxon>
        <taxon>Dikarya</taxon>
        <taxon>Ascomycota</taxon>
        <taxon>Pezizomycotina</taxon>
        <taxon>Sordariomycetes</taxon>
        <taxon>Hypocreomycetidae</taxon>
        <taxon>Glomerellales</taxon>
        <taxon>Glomerellaceae</taxon>
        <taxon>Colletotrichum</taxon>
        <taxon>Colletotrichum gloeosporioides species complex</taxon>
    </lineage>
</organism>
<gene>
    <name evidence="17" type="ORF">GQ607_015375</name>
</gene>
<dbReference type="Gene3D" id="3.40.50.720">
    <property type="entry name" value="NAD(P)-binding Rossmann-like Domain"/>
    <property type="match status" value="1"/>
</dbReference>
<feature type="domain" description="GFO/IDH/MocA-like oxidoreductase" evidence="16">
    <location>
        <begin position="733"/>
        <end position="873"/>
    </location>
</feature>
<sequence length="973" mass="104767">MQLPALVSSFSLLGAALAVSEHTQPLEDRAATATVVLDTATVIGNVMNNVESFGGIPYAKPPTGSLRLKPPVRLTDNIGTFDATGPAGACPQMVASSASTNALIDILGDIANLPFIQTATGQSEDCLTITVARPQGTTADAKLPVLYWIFGGGFELGWSSMYDGTGLVQHGVDISKPFVFVAVNYRVAGFGFLPGKEILADGSANLGLLDQRMGLEWVADNIAAFGGDPDKVTIWGESAGAISVFDQMALYGGDNKYKGKPLFRGAIMNSGSITPTDPVDCPKGQAIYDTVVKNAGCAGKADTLACLREVDYTTFLNAATSVPGILSYNSLALSYLPRPDGTALPASPDVLAKEGRYAAVPMIIGDQEDEGTLFGLFQANLTTTDKFVQYLKDYYFATATTDQIKAYVATYDTGINAIINGSPHRTGLLNEIFPGFKLRAAVLGDLVFTLTRRVFLQLAAVVNPSVPAWSYLASYDYGTPILGTFHGSDLLQVFYGVKDNYAARSIRTYYTNFVYALDPNVGLNGAYPTWAQWGQGQNMMQFFANSASTLKDDFRKSSSDWILNNAGTSRHNFPHPRSKTIVGRMSDPFVLRWGIMATGAMSEYFCKDLLTHPSTRGVTDISHTIAAVSSSNNPSKAVAFLSRIAHPDPSHINTYGSYQALVDDPAVDIVYITTPHSHHFQNAMLALTAGKHVLCEKALCVTAAQARCLVHTAKEKKLFFMEGVWTRFFPLSRRICEMVSGGEIGTVYRVTADLSRANGDGDDVTGKRLNYEDGHRMVNPDLAGGVLLGLGVYALTWVFQILYHLQPEGEKEAPEVKAAVQKYHTGIDESVAMLLSFPRHGTVGVATASLRVATDSGETGNPAVRIQGSQGEIQVAHPAYKPASFKGESVEEVVECPQPQDWERGWGNGTFWEADESVRCIRDGRLGSGIMPWAESVLVMETMDDVLGGAGIVYPDVISSHEFDPYSPLNTGN</sequence>
<dbReference type="EC" id="1.1.1.179" evidence="10"/>
<dbReference type="Gene3D" id="3.40.50.1820">
    <property type="entry name" value="alpha/beta hydrolase"/>
    <property type="match status" value="1"/>
</dbReference>
<keyword evidence="8" id="KW-0443">Lipid metabolism</keyword>
<dbReference type="Pfam" id="PF01408">
    <property type="entry name" value="GFO_IDH_MocA"/>
    <property type="match status" value="1"/>
</dbReference>
<comment type="subcellular location">
    <subcellularLocation>
        <location evidence="1">Secreted</location>
    </subcellularLocation>
</comment>
<evidence type="ECO:0000313" key="18">
    <source>
        <dbReference type="Proteomes" id="UP000434172"/>
    </source>
</evidence>
<dbReference type="GO" id="GO:0006629">
    <property type="term" value="P:lipid metabolic process"/>
    <property type="evidence" value="ECO:0007669"/>
    <property type="project" value="UniProtKB-KW"/>
</dbReference>
<evidence type="ECO:0000256" key="12">
    <source>
        <dbReference type="ARBA" id="ARBA00049233"/>
    </source>
</evidence>
<dbReference type="SUPFAM" id="SSF51735">
    <property type="entry name" value="NAD(P)-binding Rossmann-fold domains"/>
    <property type="match status" value="1"/>
</dbReference>
<dbReference type="InterPro" id="IPR000683">
    <property type="entry name" value="Gfo/Idh/MocA-like_OxRdtase_N"/>
</dbReference>
<dbReference type="AlphaFoldDB" id="A0A8H3ZFP0"/>
<evidence type="ECO:0000256" key="7">
    <source>
        <dbReference type="ARBA" id="ARBA00023002"/>
    </source>
</evidence>
<accession>A0A8H3ZFP0</accession>
<comment type="similarity">
    <text evidence="2">Belongs to the type-B carboxylesterase/lipase family.</text>
</comment>
<dbReference type="Pfam" id="PF00135">
    <property type="entry name" value="COesterase"/>
    <property type="match status" value="1"/>
</dbReference>
<protein>
    <recommendedName>
        <fullName evidence="10">D-xylose 1-dehydrogenase (NADP(+), D-xylono-1,5-lactone-forming)</fullName>
        <ecNumber evidence="10">1.1.1.179</ecNumber>
    </recommendedName>
    <alternativeName>
        <fullName evidence="11">D-xylose-NADP dehydrogenase</fullName>
    </alternativeName>
</protein>
<dbReference type="GO" id="GO:0000166">
    <property type="term" value="F:nucleotide binding"/>
    <property type="evidence" value="ECO:0007669"/>
    <property type="project" value="InterPro"/>
</dbReference>
<feature type="signal peptide" evidence="13">
    <location>
        <begin position="1"/>
        <end position="18"/>
    </location>
</feature>
<dbReference type="InterPro" id="IPR036291">
    <property type="entry name" value="NAD(P)-bd_dom_sf"/>
</dbReference>
<evidence type="ECO:0000256" key="9">
    <source>
        <dbReference type="ARBA" id="ARBA00023180"/>
    </source>
</evidence>
<dbReference type="GO" id="GO:0005576">
    <property type="term" value="C:extracellular region"/>
    <property type="evidence" value="ECO:0007669"/>
    <property type="project" value="UniProtKB-SubCell"/>
</dbReference>
<dbReference type="InterPro" id="IPR029058">
    <property type="entry name" value="AB_hydrolase_fold"/>
</dbReference>
<reference evidence="17 18" key="1">
    <citation type="submission" date="2019-12" db="EMBL/GenBank/DDBJ databases">
        <title>A genome sequence resource for the geographically widespread anthracnose pathogen Colletotrichum asianum.</title>
        <authorList>
            <person name="Meng Y."/>
        </authorList>
    </citation>
    <scope>NUCLEOTIDE SEQUENCE [LARGE SCALE GENOMIC DNA]</scope>
    <source>
        <strain evidence="17 18">ICMP 18580</strain>
    </source>
</reference>
<keyword evidence="18" id="KW-1185">Reference proteome</keyword>
<evidence type="ECO:0000313" key="17">
    <source>
        <dbReference type="EMBL" id="KAF0317423.1"/>
    </source>
</evidence>
<evidence type="ECO:0000256" key="1">
    <source>
        <dbReference type="ARBA" id="ARBA00004613"/>
    </source>
</evidence>
<comment type="caution">
    <text evidence="17">The sequence shown here is derived from an EMBL/GenBank/DDBJ whole genome shotgun (WGS) entry which is preliminary data.</text>
</comment>
<name>A0A8H3ZFP0_9PEZI</name>
<feature type="domain" description="Gfo/Idh/MocA-like oxidoreductase N-terminal" evidence="15">
    <location>
        <begin position="592"/>
        <end position="722"/>
    </location>
</feature>
<dbReference type="SUPFAM" id="SSF55347">
    <property type="entry name" value="Glyceraldehyde-3-phosphate dehydrogenase-like, C-terminal domain"/>
    <property type="match status" value="1"/>
</dbReference>
<evidence type="ECO:0000256" key="6">
    <source>
        <dbReference type="ARBA" id="ARBA00022801"/>
    </source>
</evidence>
<evidence type="ECO:0000259" key="15">
    <source>
        <dbReference type="Pfam" id="PF01408"/>
    </source>
</evidence>
<dbReference type="PANTHER" id="PTHR22604">
    <property type="entry name" value="OXIDOREDUCTASES"/>
    <property type="match status" value="1"/>
</dbReference>
<comment type="catalytic activity">
    <reaction evidence="12">
        <text>D-xylose + NADP(+) = D-xylono-1,5-lactone + NADPH + H(+)</text>
        <dbReference type="Rhea" id="RHEA:22000"/>
        <dbReference type="ChEBI" id="CHEBI:15378"/>
        <dbReference type="ChEBI" id="CHEBI:15867"/>
        <dbReference type="ChEBI" id="CHEBI:53455"/>
        <dbReference type="ChEBI" id="CHEBI:57783"/>
        <dbReference type="ChEBI" id="CHEBI:58349"/>
        <dbReference type="EC" id="1.1.1.179"/>
    </reaction>
</comment>
<evidence type="ECO:0000256" key="3">
    <source>
        <dbReference type="ARBA" id="ARBA00010928"/>
    </source>
</evidence>
<evidence type="ECO:0000256" key="5">
    <source>
        <dbReference type="ARBA" id="ARBA00022729"/>
    </source>
</evidence>
<dbReference type="GO" id="GO:0047837">
    <property type="term" value="F:D-xylose 1-dehydrogenase (NADP+) activity"/>
    <property type="evidence" value="ECO:0007669"/>
    <property type="project" value="UniProtKB-EC"/>
</dbReference>
<evidence type="ECO:0000256" key="13">
    <source>
        <dbReference type="SAM" id="SignalP"/>
    </source>
</evidence>
<comment type="similarity">
    <text evidence="3">Belongs to the Gfo/Idh/MocA family.</text>
</comment>
<keyword evidence="5 13" id="KW-0732">Signal</keyword>
<feature type="domain" description="Carboxylesterase type B" evidence="14">
    <location>
        <begin position="34"/>
        <end position="542"/>
    </location>
</feature>
<evidence type="ECO:0000259" key="14">
    <source>
        <dbReference type="Pfam" id="PF00135"/>
    </source>
</evidence>
<keyword evidence="6" id="KW-0378">Hydrolase</keyword>
<evidence type="ECO:0000256" key="4">
    <source>
        <dbReference type="ARBA" id="ARBA00022525"/>
    </source>
</evidence>
<dbReference type="Gene3D" id="3.30.360.10">
    <property type="entry name" value="Dihydrodipicolinate Reductase, domain 2"/>
    <property type="match status" value="1"/>
</dbReference>
<dbReference type="PROSITE" id="PS00122">
    <property type="entry name" value="CARBOXYLESTERASE_B_1"/>
    <property type="match status" value="1"/>
</dbReference>
<keyword evidence="9" id="KW-0325">Glycoprotein</keyword>
<dbReference type="OrthoDB" id="408631at2759"/>
<evidence type="ECO:0000256" key="2">
    <source>
        <dbReference type="ARBA" id="ARBA00005964"/>
    </source>
</evidence>
<evidence type="ECO:0000256" key="8">
    <source>
        <dbReference type="ARBA" id="ARBA00023098"/>
    </source>
</evidence>
<dbReference type="InterPro" id="IPR055170">
    <property type="entry name" value="GFO_IDH_MocA-like_dom"/>
</dbReference>